<evidence type="ECO:0000256" key="11">
    <source>
        <dbReference type="ARBA" id="ARBA00023136"/>
    </source>
</evidence>
<evidence type="ECO:0000256" key="2">
    <source>
        <dbReference type="ARBA" id="ARBA00009450"/>
    </source>
</evidence>
<dbReference type="InterPro" id="IPR003715">
    <property type="entry name" value="Poly_export_N"/>
</dbReference>
<evidence type="ECO:0000256" key="7">
    <source>
        <dbReference type="ARBA" id="ARBA00022729"/>
    </source>
</evidence>
<evidence type="ECO:0000259" key="16">
    <source>
        <dbReference type="Pfam" id="PF22461"/>
    </source>
</evidence>
<evidence type="ECO:0000259" key="15">
    <source>
        <dbReference type="Pfam" id="PF02563"/>
    </source>
</evidence>
<dbReference type="Gene3D" id="3.10.560.10">
    <property type="entry name" value="Outer membrane lipoprotein wza domain like"/>
    <property type="match status" value="1"/>
</dbReference>
<evidence type="ECO:0000256" key="10">
    <source>
        <dbReference type="ARBA" id="ARBA00023114"/>
    </source>
</evidence>
<keyword evidence="18" id="KW-1185">Reference proteome</keyword>
<organism evidence="17 18">
    <name type="scientific">Pontibacter silvestris</name>
    <dbReference type="NCBI Taxonomy" id="2305183"/>
    <lineage>
        <taxon>Bacteria</taxon>
        <taxon>Pseudomonadati</taxon>
        <taxon>Bacteroidota</taxon>
        <taxon>Cytophagia</taxon>
        <taxon>Cytophagales</taxon>
        <taxon>Hymenobacteraceae</taxon>
        <taxon>Pontibacter</taxon>
    </lineage>
</organism>
<evidence type="ECO:0000313" key="18">
    <source>
        <dbReference type="Proteomes" id="UP001597369"/>
    </source>
</evidence>
<dbReference type="RefSeq" id="WP_229961512.1">
    <property type="nucleotide sequence ID" value="NZ_JAJJWI010000013.1"/>
</dbReference>
<evidence type="ECO:0000256" key="13">
    <source>
        <dbReference type="ARBA" id="ARBA00023237"/>
    </source>
</evidence>
<dbReference type="Pfam" id="PF22461">
    <property type="entry name" value="SLBB_2"/>
    <property type="match status" value="1"/>
</dbReference>
<feature type="domain" description="Polysaccharide export protein N-terminal" evidence="15">
    <location>
        <begin position="70"/>
        <end position="160"/>
    </location>
</feature>
<keyword evidence="13" id="KW-0998">Cell outer membrane</keyword>
<keyword evidence="14" id="KW-0449">Lipoprotein</keyword>
<sequence>MWLRNITELKTLSVETPRMRYTLIAAWMLLGILLVSSCVPQKKLILLQNDPEVRNQGEADKLLKTFDLKPQVYTLKPGDVLSLRVQSTTPTEFNFLNTGTATFGAQDPVLDGYTLDAEGNMILPVIGKVNLANLTMPEARIKVTDALRPYLTDPTVNLRLLTFRYTVLGEVTRQGQFTTYQDNINVVEAIATAGGLTPYANRGRIKLLRSEGGQAKLYTFSLLDNNTVGQNNFFLQPNDMLVVDPLPARNIRENLLSSVALTLSVLSTITLLIERLTR</sequence>
<dbReference type="InterPro" id="IPR049712">
    <property type="entry name" value="Poly_export"/>
</dbReference>
<protein>
    <submittedName>
        <fullName evidence="17">Polysaccharide biosynthesis/export family protein</fullName>
    </submittedName>
</protein>
<accession>A0ABW4WYS9</accession>
<evidence type="ECO:0000256" key="1">
    <source>
        <dbReference type="ARBA" id="ARBA00004571"/>
    </source>
</evidence>
<keyword evidence="3" id="KW-0813">Transport</keyword>
<evidence type="ECO:0000313" key="17">
    <source>
        <dbReference type="EMBL" id="MFD2066855.1"/>
    </source>
</evidence>
<dbReference type="InterPro" id="IPR054765">
    <property type="entry name" value="SLBB_dom"/>
</dbReference>
<keyword evidence="12" id="KW-0564">Palmitate</keyword>
<dbReference type="PANTHER" id="PTHR33619:SF3">
    <property type="entry name" value="POLYSACCHARIDE EXPORT PROTEIN GFCE-RELATED"/>
    <property type="match status" value="1"/>
</dbReference>
<evidence type="ECO:0000256" key="5">
    <source>
        <dbReference type="ARBA" id="ARBA00022597"/>
    </source>
</evidence>
<dbReference type="Proteomes" id="UP001597369">
    <property type="component" value="Unassembled WGS sequence"/>
</dbReference>
<keyword evidence="7" id="KW-0732">Signal</keyword>
<name>A0ABW4WYS9_9BACT</name>
<keyword evidence="8" id="KW-0625">Polysaccharide transport</keyword>
<comment type="subcellular location">
    <subcellularLocation>
        <location evidence="1">Cell outer membrane</location>
        <topology evidence="1">Multi-pass membrane protein</topology>
    </subcellularLocation>
</comment>
<dbReference type="PANTHER" id="PTHR33619">
    <property type="entry name" value="POLYSACCHARIDE EXPORT PROTEIN GFCE-RELATED"/>
    <property type="match status" value="1"/>
</dbReference>
<evidence type="ECO:0000256" key="3">
    <source>
        <dbReference type="ARBA" id="ARBA00022448"/>
    </source>
</evidence>
<dbReference type="Gene3D" id="3.30.1950.10">
    <property type="entry name" value="wza like domain"/>
    <property type="match status" value="1"/>
</dbReference>
<proteinExistence type="inferred from homology"/>
<evidence type="ECO:0000256" key="9">
    <source>
        <dbReference type="ARBA" id="ARBA00023065"/>
    </source>
</evidence>
<evidence type="ECO:0000256" key="14">
    <source>
        <dbReference type="ARBA" id="ARBA00023288"/>
    </source>
</evidence>
<evidence type="ECO:0000256" key="12">
    <source>
        <dbReference type="ARBA" id="ARBA00023139"/>
    </source>
</evidence>
<keyword evidence="6" id="KW-0812">Transmembrane</keyword>
<comment type="caution">
    <text evidence="17">The sequence shown here is derived from an EMBL/GenBank/DDBJ whole genome shotgun (WGS) entry which is preliminary data.</text>
</comment>
<evidence type="ECO:0000256" key="8">
    <source>
        <dbReference type="ARBA" id="ARBA00023047"/>
    </source>
</evidence>
<comment type="similarity">
    <text evidence="2">Belongs to the BexD/CtrA/VexA family.</text>
</comment>
<reference evidence="18" key="1">
    <citation type="journal article" date="2019" name="Int. J. Syst. Evol. Microbiol.">
        <title>The Global Catalogue of Microorganisms (GCM) 10K type strain sequencing project: providing services to taxonomists for standard genome sequencing and annotation.</title>
        <authorList>
            <consortium name="The Broad Institute Genomics Platform"/>
            <consortium name="The Broad Institute Genome Sequencing Center for Infectious Disease"/>
            <person name="Wu L."/>
            <person name="Ma J."/>
        </authorList>
    </citation>
    <scope>NUCLEOTIDE SEQUENCE [LARGE SCALE GENOMIC DNA]</scope>
    <source>
        <strain evidence="18">JCM 16545</strain>
    </source>
</reference>
<dbReference type="EMBL" id="JBHUHV010000024">
    <property type="protein sequence ID" value="MFD2066855.1"/>
    <property type="molecule type" value="Genomic_DNA"/>
</dbReference>
<keyword evidence="11" id="KW-0472">Membrane</keyword>
<keyword evidence="10" id="KW-0626">Porin</keyword>
<dbReference type="Pfam" id="PF02563">
    <property type="entry name" value="Poly_export"/>
    <property type="match status" value="1"/>
</dbReference>
<feature type="domain" description="SLBB" evidence="16">
    <location>
        <begin position="165"/>
        <end position="243"/>
    </location>
</feature>
<keyword evidence="4" id="KW-1134">Transmembrane beta strand</keyword>
<gene>
    <name evidence="17" type="ORF">ACFSKU_08160</name>
</gene>
<keyword evidence="5" id="KW-0762">Sugar transport</keyword>
<keyword evidence="9" id="KW-0406">Ion transport</keyword>
<evidence type="ECO:0000256" key="4">
    <source>
        <dbReference type="ARBA" id="ARBA00022452"/>
    </source>
</evidence>
<evidence type="ECO:0000256" key="6">
    <source>
        <dbReference type="ARBA" id="ARBA00022692"/>
    </source>
</evidence>